<sequence>MTYQLIFTVEAERDLEDIQDYYNKISRAITDDFFEEFFYTTDFIEQEPQLFQVRYRGIRIAPLYRFPYGIHYRENGNRIVVYRVLHTKRYFR</sequence>
<dbReference type="Proteomes" id="UP000282759">
    <property type="component" value="Unassembled WGS sequence"/>
</dbReference>
<protein>
    <submittedName>
        <fullName evidence="3">Type II toxin-antitoxin system RelE/ParE family toxin</fullName>
    </submittedName>
</protein>
<comment type="similarity">
    <text evidence="1">Belongs to the RelE toxin family.</text>
</comment>
<evidence type="ECO:0000313" key="4">
    <source>
        <dbReference type="Proteomes" id="UP000282759"/>
    </source>
</evidence>
<dbReference type="Pfam" id="PF05016">
    <property type="entry name" value="ParE_toxin"/>
    <property type="match status" value="1"/>
</dbReference>
<name>A0A3S2V6Z6_9SPHI</name>
<comment type="caution">
    <text evidence="3">The sequence shown here is derived from an EMBL/GenBank/DDBJ whole genome shotgun (WGS) entry which is preliminary data.</text>
</comment>
<evidence type="ECO:0000256" key="2">
    <source>
        <dbReference type="ARBA" id="ARBA00022649"/>
    </source>
</evidence>
<keyword evidence="4" id="KW-1185">Reference proteome</keyword>
<accession>A0A3S2V6Z6</accession>
<dbReference type="PANTHER" id="PTHR33755">
    <property type="entry name" value="TOXIN PARE1-RELATED"/>
    <property type="match status" value="1"/>
</dbReference>
<dbReference type="Gene3D" id="3.30.2310.20">
    <property type="entry name" value="RelE-like"/>
    <property type="match status" value="1"/>
</dbReference>
<dbReference type="OrthoDB" id="595476at2"/>
<evidence type="ECO:0000313" key="3">
    <source>
        <dbReference type="EMBL" id="RVT99987.1"/>
    </source>
</evidence>
<reference evidence="3 4" key="1">
    <citation type="submission" date="2019-01" db="EMBL/GenBank/DDBJ databases">
        <authorList>
            <person name="Chen W.-M."/>
        </authorList>
    </citation>
    <scope>NUCLEOTIDE SEQUENCE [LARGE SCALE GENOMIC DNA]</scope>
    <source>
        <strain evidence="3 4">YBJ-36</strain>
    </source>
</reference>
<gene>
    <name evidence="3" type="ORF">EOD41_13560</name>
</gene>
<dbReference type="EMBL" id="SACK01000006">
    <property type="protein sequence ID" value="RVT99987.1"/>
    <property type="molecule type" value="Genomic_DNA"/>
</dbReference>
<evidence type="ECO:0000256" key="1">
    <source>
        <dbReference type="ARBA" id="ARBA00006226"/>
    </source>
</evidence>
<dbReference type="AlphaFoldDB" id="A0A3S2V6Z6"/>
<dbReference type="PANTHER" id="PTHR33755:SF8">
    <property type="entry name" value="TOXIN PARE2"/>
    <property type="match status" value="1"/>
</dbReference>
<organism evidence="3 4">
    <name type="scientific">Mucilaginibacter limnophilus</name>
    <dbReference type="NCBI Taxonomy" id="1932778"/>
    <lineage>
        <taxon>Bacteria</taxon>
        <taxon>Pseudomonadati</taxon>
        <taxon>Bacteroidota</taxon>
        <taxon>Sphingobacteriia</taxon>
        <taxon>Sphingobacteriales</taxon>
        <taxon>Sphingobacteriaceae</taxon>
        <taxon>Mucilaginibacter</taxon>
    </lineage>
</organism>
<dbReference type="InterPro" id="IPR007712">
    <property type="entry name" value="RelE/ParE_toxin"/>
</dbReference>
<keyword evidence="2" id="KW-1277">Toxin-antitoxin system</keyword>
<proteinExistence type="inferred from homology"/>
<dbReference type="InterPro" id="IPR051803">
    <property type="entry name" value="TA_system_RelE-like_toxin"/>
</dbReference>
<dbReference type="RefSeq" id="WP_127705798.1">
    <property type="nucleotide sequence ID" value="NZ_SACK01000006.1"/>
</dbReference>
<dbReference type="InterPro" id="IPR035093">
    <property type="entry name" value="RelE/ParE_toxin_dom_sf"/>
</dbReference>